<dbReference type="HOGENOM" id="CLU_040292_0_0_5"/>
<keyword evidence="3 4" id="KW-0443">Lipid metabolism</keyword>
<proteinExistence type="predicted"/>
<dbReference type="EMBL" id="CP002083">
    <property type="protein sequence ID" value="ADJ24193.1"/>
    <property type="molecule type" value="Genomic_DNA"/>
</dbReference>
<dbReference type="RefSeq" id="WP_013216352.1">
    <property type="nucleotide sequence ID" value="NC_014313.1"/>
</dbReference>
<evidence type="ECO:0000256" key="4">
    <source>
        <dbReference type="PROSITE-ProRule" id="PRU01161"/>
    </source>
</evidence>
<dbReference type="GO" id="GO:0016042">
    <property type="term" value="P:lipid catabolic process"/>
    <property type="evidence" value="ECO:0007669"/>
    <property type="project" value="UniProtKB-UniRule"/>
</dbReference>
<protein>
    <submittedName>
        <fullName evidence="6">Patatin</fullName>
    </submittedName>
</protein>
<evidence type="ECO:0000313" key="7">
    <source>
        <dbReference type="Proteomes" id="UP000002033"/>
    </source>
</evidence>
<name>D8JRX5_HYPDA</name>
<feature type="short sequence motif" description="DGA/G" evidence="4">
    <location>
        <begin position="188"/>
        <end position="190"/>
    </location>
</feature>
<dbReference type="OrthoDB" id="9807112at2"/>
<dbReference type="Gene3D" id="3.40.1090.10">
    <property type="entry name" value="Cytosolic phospholipase A2 catalytic domain"/>
    <property type="match status" value="2"/>
</dbReference>
<dbReference type="InterPro" id="IPR050301">
    <property type="entry name" value="NTE"/>
</dbReference>
<reference evidence="7" key="1">
    <citation type="journal article" date="2011" name="J. Bacteriol.">
        <title>Genome sequences of eight morphologically diverse alphaproteobacteria.</title>
        <authorList>
            <consortium name="US DOE Joint Genome Institute"/>
            <person name="Brown P.J."/>
            <person name="Kysela D.T."/>
            <person name="Buechlein A."/>
            <person name="Hemmerich C."/>
            <person name="Brun Y.V."/>
        </authorList>
    </citation>
    <scope>NUCLEOTIDE SEQUENCE [LARGE SCALE GENOMIC DNA]</scope>
    <source>
        <strain evidence="7">ATCC 51888 / DSM 1869 / NCIB 11706 / TK 0415</strain>
    </source>
</reference>
<dbReference type="InterPro" id="IPR016035">
    <property type="entry name" value="Acyl_Trfase/lysoPLipase"/>
</dbReference>
<dbReference type="InterPro" id="IPR002641">
    <property type="entry name" value="PNPLA_dom"/>
</dbReference>
<dbReference type="SUPFAM" id="SSF52151">
    <property type="entry name" value="FabD/lysophospholipase-like"/>
    <property type="match status" value="1"/>
</dbReference>
<dbReference type="AlphaFoldDB" id="D8JRX5"/>
<dbReference type="PROSITE" id="PS51635">
    <property type="entry name" value="PNPLA"/>
    <property type="match status" value="1"/>
</dbReference>
<dbReference type="STRING" id="582899.Hden_2396"/>
<feature type="active site" description="Proton acceptor" evidence="4">
    <location>
        <position position="188"/>
    </location>
</feature>
<dbReference type="KEGG" id="hdn:Hden_2396"/>
<keyword evidence="7" id="KW-1185">Reference proteome</keyword>
<evidence type="ECO:0000256" key="1">
    <source>
        <dbReference type="ARBA" id="ARBA00022801"/>
    </source>
</evidence>
<evidence type="ECO:0000256" key="2">
    <source>
        <dbReference type="ARBA" id="ARBA00022963"/>
    </source>
</evidence>
<comment type="caution">
    <text evidence="4">Lacks conserved residue(s) required for the propagation of feature annotation.</text>
</comment>
<dbReference type="Proteomes" id="UP000002033">
    <property type="component" value="Chromosome"/>
</dbReference>
<evidence type="ECO:0000256" key="3">
    <source>
        <dbReference type="ARBA" id="ARBA00023098"/>
    </source>
</evidence>
<gene>
    <name evidence="6" type="ordered locus">Hden_2396</name>
</gene>
<dbReference type="GO" id="GO:0016787">
    <property type="term" value="F:hydrolase activity"/>
    <property type="evidence" value="ECO:0007669"/>
    <property type="project" value="UniProtKB-UniRule"/>
</dbReference>
<feature type="domain" description="PNPLA" evidence="5">
    <location>
        <begin position="9"/>
        <end position="202"/>
    </location>
</feature>
<organism evidence="6 7">
    <name type="scientific">Hyphomicrobium denitrificans (strain ATCC 51888 / DSM 1869 / NCIMB 11706 / TK 0415)</name>
    <dbReference type="NCBI Taxonomy" id="582899"/>
    <lineage>
        <taxon>Bacteria</taxon>
        <taxon>Pseudomonadati</taxon>
        <taxon>Pseudomonadota</taxon>
        <taxon>Alphaproteobacteria</taxon>
        <taxon>Hyphomicrobiales</taxon>
        <taxon>Hyphomicrobiaceae</taxon>
        <taxon>Hyphomicrobium</taxon>
    </lineage>
</organism>
<keyword evidence="1 4" id="KW-0378">Hydrolase</keyword>
<feature type="active site" description="Nucleophile" evidence="4">
    <location>
        <position position="43"/>
    </location>
</feature>
<evidence type="ECO:0000313" key="6">
    <source>
        <dbReference type="EMBL" id="ADJ24193.1"/>
    </source>
</evidence>
<feature type="short sequence motif" description="GXGXXG" evidence="4">
    <location>
        <begin position="13"/>
        <end position="18"/>
    </location>
</feature>
<dbReference type="eggNOG" id="COG1752">
    <property type="taxonomic scope" value="Bacteria"/>
</dbReference>
<sequence length="364" mass="39777">MPKTADINLALQGGGAHGAFTWGVLDRLLEDDTMRFGWISATSAGAVNAVAMAAGLAEGSREKAREKMYKIWHAIYQAGVPDLTRLNPFLNGLVRPSQLTTHLATMLSPYEFNPLGFDPLRRVITDHVDFDLVRSKSPVELLIAATHVATGRARLFRHDEITIEAVLASACLPVLHHAVEIEGSAYWDGGFSANPDLVTLASESPVSDTLLVMVAPRVNTKLPTTARDISNHANRLTFNAPLLRDIEVITSVREACSGALLTKNRLSPISRHRFHLIDGGPITGTLNPETSLKPDWDMITYLHGAGRDHADKWLAVARSAVGRLETVDLAKYFFPAVDEGVLFRPATILKRASAKRRATARRAK</sequence>
<dbReference type="PANTHER" id="PTHR14226:SF78">
    <property type="entry name" value="SLR0060 PROTEIN"/>
    <property type="match status" value="1"/>
</dbReference>
<dbReference type="PANTHER" id="PTHR14226">
    <property type="entry name" value="NEUROPATHY TARGET ESTERASE/SWISS CHEESE D.MELANOGASTER"/>
    <property type="match status" value="1"/>
</dbReference>
<accession>D8JRX5</accession>
<evidence type="ECO:0000259" key="5">
    <source>
        <dbReference type="PROSITE" id="PS51635"/>
    </source>
</evidence>
<keyword evidence="2 4" id="KW-0442">Lipid degradation</keyword>
<dbReference type="Pfam" id="PF01734">
    <property type="entry name" value="Patatin"/>
    <property type="match status" value="1"/>
</dbReference>